<dbReference type="STRING" id="1266660.A0A1G4JWC3"/>
<evidence type="ECO:0000256" key="2">
    <source>
        <dbReference type="ARBA" id="ARBA00004123"/>
    </source>
</evidence>
<evidence type="ECO:0000259" key="9">
    <source>
        <dbReference type="SMART" id="SM01082"/>
    </source>
</evidence>
<feature type="compositionally biased region" description="Acidic residues" evidence="8">
    <location>
        <begin position="125"/>
        <end position="136"/>
    </location>
</feature>
<feature type="compositionally biased region" description="Basic and acidic residues" evidence="8">
    <location>
        <begin position="1"/>
        <end position="15"/>
    </location>
</feature>
<keyword evidence="7" id="KW-0539">Nucleus</keyword>
<feature type="region of interest" description="Disordered" evidence="8">
    <location>
        <begin position="1"/>
        <end position="88"/>
    </location>
</feature>
<dbReference type="Proteomes" id="UP000190274">
    <property type="component" value="Chromosome G"/>
</dbReference>
<accession>A0A1G4JWC3</accession>
<dbReference type="EMBL" id="LT598457">
    <property type="protein sequence ID" value="SCU95357.1"/>
    <property type="molecule type" value="Genomic_DNA"/>
</dbReference>
<feature type="compositionally biased region" description="Basic and acidic residues" evidence="8">
    <location>
        <begin position="23"/>
        <end position="38"/>
    </location>
</feature>
<dbReference type="AlphaFoldDB" id="A0A1G4JWC3"/>
<dbReference type="OrthoDB" id="4174291at2759"/>
<feature type="compositionally biased region" description="Basic and acidic residues" evidence="8">
    <location>
        <begin position="101"/>
        <end position="120"/>
    </location>
</feature>
<reference evidence="11" key="1">
    <citation type="submission" date="2016-03" db="EMBL/GenBank/DDBJ databases">
        <authorList>
            <person name="Devillers H."/>
        </authorList>
    </citation>
    <scope>NUCLEOTIDE SEQUENCE [LARGE SCALE GENOMIC DNA]</scope>
</reference>
<feature type="compositionally biased region" description="Acidic residues" evidence="8">
    <location>
        <begin position="67"/>
        <end position="76"/>
    </location>
</feature>
<evidence type="ECO:0000256" key="3">
    <source>
        <dbReference type="ARBA" id="ARBA00008057"/>
    </source>
</evidence>
<dbReference type="InterPro" id="IPR019098">
    <property type="entry name" value="Histone_chaperone_domain_CHZ"/>
</dbReference>
<organism evidence="10 11">
    <name type="scientific">Lachancea dasiensis</name>
    <dbReference type="NCBI Taxonomy" id="1072105"/>
    <lineage>
        <taxon>Eukaryota</taxon>
        <taxon>Fungi</taxon>
        <taxon>Dikarya</taxon>
        <taxon>Ascomycota</taxon>
        <taxon>Saccharomycotina</taxon>
        <taxon>Saccharomycetes</taxon>
        <taxon>Saccharomycetales</taxon>
        <taxon>Saccharomycetaceae</taxon>
        <taxon>Lachancea</taxon>
    </lineage>
</organism>
<evidence type="ECO:0000313" key="10">
    <source>
        <dbReference type="EMBL" id="SCU95357.1"/>
    </source>
</evidence>
<feature type="region of interest" description="Disordered" evidence="8">
    <location>
        <begin position="101"/>
        <end position="148"/>
    </location>
</feature>
<evidence type="ECO:0000256" key="7">
    <source>
        <dbReference type="ARBA" id="ARBA00023242"/>
    </source>
</evidence>
<evidence type="ECO:0000256" key="5">
    <source>
        <dbReference type="ARBA" id="ARBA00019831"/>
    </source>
</evidence>
<dbReference type="GO" id="GO:0006338">
    <property type="term" value="P:chromatin remodeling"/>
    <property type="evidence" value="ECO:0007669"/>
    <property type="project" value="EnsemblFungi"/>
</dbReference>
<protein>
    <recommendedName>
        <fullName evidence="5">Histone H2A.Z-specific chaperone CHZ1</fullName>
    </recommendedName>
    <alternativeName>
        <fullName evidence="4">Histone H2A.Z-specific chaperone chz1</fullName>
    </alternativeName>
</protein>
<feature type="compositionally biased region" description="Basic and acidic residues" evidence="8">
    <location>
        <begin position="137"/>
        <end position="148"/>
    </location>
</feature>
<dbReference type="Pfam" id="PF09649">
    <property type="entry name" value="CHZ"/>
    <property type="match status" value="1"/>
</dbReference>
<evidence type="ECO:0000256" key="1">
    <source>
        <dbReference type="ARBA" id="ARBA00002212"/>
    </source>
</evidence>
<gene>
    <name evidence="10" type="ORF">LADA_0G15170G</name>
</gene>
<evidence type="ECO:0000313" key="11">
    <source>
        <dbReference type="Proteomes" id="UP000190274"/>
    </source>
</evidence>
<evidence type="ECO:0000256" key="4">
    <source>
        <dbReference type="ARBA" id="ARBA00018732"/>
    </source>
</evidence>
<proteinExistence type="inferred from homology"/>
<evidence type="ECO:0000256" key="8">
    <source>
        <dbReference type="SAM" id="MobiDB-lite"/>
    </source>
</evidence>
<dbReference type="SMART" id="SM01082">
    <property type="entry name" value="CHZ"/>
    <property type="match status" value="1"/>
</dbReference>
<sequence length="148" mass="16307">MTESTKRELKDAGDKKRVKRRRNYDDHDKEVAAEDSKVKSSGQNGGKNDSESESEDDEKLDMLLNKEDEDEDDLAEIDSSNIITGGRRTRGKMIDYKKTAEVLDKEAGKSAEDASGKEEAAAAEGGDEDADEDAEDVDFKEPEQSNAS</sequence>
<evidence type="ECO:0000256" key="6">
    <source>
        <dbReference type="ARBA" id="ARBA00023186"/>
    </source>
</evidence>
<feature type="domain" description="Histone chaperone" evidence="9">
    <location>
        <begin position="68"/>
        <end position="105"/>
    </location>
</feature>
<dbReference type="GO" id="GO:0005634">
    <property type="term" value="C:nucleus"/>
    <property type="evidence" value="ECO:0007669"/>
    <property type="project" value="UniProtKB-SubCell"/>
</dbReference>
<keyword evidence="6" id="KW-0143">Chaperone</keyword>
<comment type="similarity">
    <text evidence="3">Belongs to the CHZ1 family.</text>
</comment>
<name>A0A1G4JWC3_9SACH</name>
<keyword evidence="11" id="KW-1185">Reference proteome</keyword>
<comment type="subcellular location">
    <subcellularLocation>
        <location evidence="2">Nucleus</location>
    </subcellularLocation>
</comment>
<dbReference type="GO" id="GO:0042393">
    <property type="term" value="F:histone binding"/>
    <property type="evidence" value="ECO:0007669"/>
    <property type="project" value="EnsemblFungi"/>
</dbReference>
<comment type="function">
    <text evidence="1">Forms a chaperone-bound H2A.Z-H2B complex that acts as a source for SWR1 complex-dependent H2A to H2A.Z histone replacement in chromatin.</text>
</comment>